<dbReference type="OrthoDB" id="7925769at2759"/>
<dbReference type="Pfam" id="PF06477">
    <property type="entry name" value="DUF1091"/>
    <property type="match status" value="1"/>
</dbReference>
<gene>
    <name evidence="1" type="primary">Dwil\GK27812</name>
    <name evidence="1" type="ORF">Dwil_GK27812</name>
</gene>
<organism evidence="1 2">
    <name type="scientific">Drosophila willistoni</name>
    <name type="common">Fruit fly</name>
    <dbReference type="NCBI Taxonomy" id="7260"/>
    <lineage>
        <taxon>Eukaryota</taxon>
        <taxon>Metazoa</taxon>
        <taxon>Ecdysozoa</taxon>
        <taxon>Arthropoda</taxon>
        <taxon>Hexapoda</taxon>
        <taxon>Insecta</taxon>
        <taxon>Pterygota</taxon>
        <taxon>Neoptera</taxon>
        <taxon>Endopterygota</taxon>
        <taxon>Diptera</taxon>
        <taxon>Brachycera</taxon>
        <taxon>Muscomorpha</taxon>
        <taxon>Ephydroidea</taxon>
        <taxon>Drosophilidae</taxon>
        <taxon>Drosophila</taxon>
        <taxon>Sophophora</taxon>
    </lineage>
</organism>
<name>A0A0Q9X821_DROWI</name>
<dbReference type="AlphaFoldDB" id="A0A0Q9X821"/>
<dbReference type="FunCoup" id="A0A0Q9X821">
    <property type="interactions" value="9"/>
</dbReference>
<keyword evidence="2" id="KW-1185">Reference proteome</keyword>
<sequence>MELCASLPIDPMGNGPFKQLPMTIPSIPLCMGMKEFIKKYSYPSVIKGVNTDFPFDGSECPIRKGKYYVKNMLVDPAPFPVIVPRGFLKSVFYLTHGKAKLGVTEFVVEIRNRVF</sequence>
<dbReference type="PANTHER" id="PTHR21112">
    <property type="entry name" value="CHEMOSENSORY PROTEIN A 29A-RELATED"/>
    <property type="match status" value="1"/>
</dbReference>
<evidence type="ECO:0008006" key="3">
    <source>
        <dbReference type="Google" id="ProtNLM"/>
    </source>
</evidence>
<dbReference type="EMBL" id="CH964272">
    <property type="protein sequence ID" value="KRG00147.1"/>
    <property type="molecule type" value="Genomic_DNA"/>
</dbReference>
<dbReference type="InParanoid" id="A0A0Q9X821"/>
<accession>A0A0Q9X821</accession>
<evidence type="ECO:0000313" key="1">
    <source>
        <dbReference type="EMBL" id="KRG00147.1"/>
    </source>
</evidence>
<dbReference type="Proteomes" id="UP000007798">
    <property type="component" value="Unassembled WGS sequence"/>
</dbReference>
<evidence type="ECO:0000313" key="2">
    <source>
        <dbReference type="Proteomes" id="UP000007798"/>
    </source>
</evidence>
<protein>
    <recommendedName>
        <fullName evidence="3">MD-2-related lipid-recognition domain-containing protein</fullName>
    </recommendedName>
</protein>
<dbReference type="InterPro" id="IPR010512">
    <property type="entry name" value="DUF1091"/>
</dbReference>
<proteinExistence type="predicted"/>
<reference evidence="1 2" key="1">
    <citation type="journal article" date="2007" name="Nature">
        <title>Evolution of genes and genomes on the Drosophila phylogeny.</title>
        <authorList>
            <consortium name="Drosophila 12 Genomes Consortium"/>
            <person name="Clark A.G."/>
            <person name="Eisen M.B."/>
            <person name="Smith D.R."/>
            <person name="Bergman C.M."/>
            <person name="Oliver B."/>
            <person name="Markow T.A."/>
            <person name="Kaufman T.C."/>
            <person name="Kellis M."/>
            <person name="Gelbart W."/>
            <person name="Iyer V.N."/>
            <person name="Pollard D.A."/>
            <person name="Sackton T.B."/>
            <person name="Larracuente A.M."/>
            <person name="Singh N.D."/>
            <person name="Abad J.P."/>
            <person name="Abt D.N."/>
            <person name="Adryan B."/>
            <person name="Aguade M."/>
            <person name="Akashi H."/>
            <person name="Anderson W.W."/>
            <person name="Aquadro C.F."/>
            <person name="Ardell D.H."/>
            <person name="Arguello R."/>
            <person name="Artieri C.G."/>
            <person name="Barbash D.A."/>
            <person name="Barker D."/>
            <person name="Barsanti P."/>
            <person name="Batterham P."/>
            <person name="Batzoglou S."/>
            <person name="Begun D."/>
            <person name="Bhutkar A."/>
            <person name="Blanco E."/>
            <person name="Bosak S.A."/>
            <person name="Bradley R.K."/>
            <person name="Brand A.D."/>
            <person name="Brent M.R."/>
            <person name="Brooks A.N."/>
            <person name="Brown R.H."/>
            <person name="Butlin R.K."/>
            <person name="Caggese C."/>
            <person name="Calvi B.R."/>
            <person name="Bernardo de Carvalho A."/>
            <person name="Caspi A."/>
            <person name="Castrezana S."/>
            <person name="Celniker S.E."/>
            <person name="Chang J.L."/>
            <person name="Chapple C."/>
            <person name="Chatterji S."/>
            <person name="Chinwalla A."/>
            <person name="Civetta A."/>
            <person name="Clifton S.W."/>
            <person name="Comeron J.M."/>
            <person name="Costello J.C."/>
            <person name="Coyne J.A."/>
            <person name="Daub J."/>
            <person name="David R.G."/>
            <person name="Delcher A.L."/>
            <person name="Delehaunty K."/>
            <person name="Do C.B."/>
            <person name="Ebling H."/>
            <person name="Edwards K."/>
            <person name="Eickbush T."/>
            <person name="Evans J.D."/>
            <person name="Filipski A."/>
            <person name="Findeiss S."/>
            <person name="Freyhult E."/>
            <person name="Fulton L."/>
            <person name="Fulton R."/>
            <person name="Garcia A.C."/>
            <person name="Gardiner A."/>
            <person name="Garfield D.A."/>
            <person name="Garvin B.E."/>
            <person name="Gibson G."/>
            <person name="Gilbert D."/>
            <person name="Gnerre S."/>
            <person name="Godfrey J."/>
            <person name="Good R."/>
            <person name="Gotea V."/>
            <person name="Gravely B."/>
            <person name="Greenberg A.J."/>
            <person name="Griffiths-Jones S."/>
            <person name="Gross S."/>
            <person name="Guigo R."/>
            <person name="Gustafson E.A."/>
            <person name="Haerty W."/>
            <person name="Hahn M.W."/>
            <person name="Halligan D.L."/>
            <person name="Halpern A.L."/>
            <person name="Halter G.M."/>
            <person name="Han M.V."/>
            <person name="Heger A."/>
            <person name="Hillier L."/>
            <person name="Hinrichs A.S."/>
            <person name="Holmes I."/>
            <person name="Hoskins R.A."/>
            <person name="Hubisz M.J."/>
            <person name="Hultmark D."/>
            <person name="Huntley M.A."/>
            <person name="Jaffe D.B."/>
            <person name="Jagadeeshan S."/>
            <person name="Jeck W.R."/>
            <person name="Johnson J."/>
            <person name="Jones C.D."/>
            <person name="Jordan W.C."/>
            <person name="Karpen G.H."/>
            <person name="Kataoka E."/>
            <person name="Keightley P.D."/>
            <person name="Kheradpour P."/>
            <person name="Kirkness E.F."/>
            <person name="Koerich L.B."/>
            <person name="Kristiansen K."/>
            <person name="Kudrna D."/>
            <person name="Kulathinal R.J."/>
            <person name="Kumar S."/>
            <person name="Kwok R."/>
            <person name="Lander E."/>
            <person name="Langley C.H."/>
            <person name="Lapoint R."/>
            <person name="Lazzaro B.P."/>
            <person name="Lee S.J."/>
            <person name="Levesque L."/>
            <person name="Li R."/>
            <person name="Lin C.F."/>
            <person name="Lin M.F."/>
            <person name="Lindblad-Toh K."/>
            <person name="Llopart A."/>
            <person name="Long M."/>
            <person name="Low L."/>
            <person name="Lozovsky E."/>
            <person name="Lu J."/>
            <person name="Luo M."/>
            <person name="Machado C.A."/>
            <person name="Makalowski W."/>
            <person name="Marzo M."/>
            <person name="Matsuda M."/>
            <person name="Matzkin L."/>
            <person name="McAllister B."/>
            <person name="McBride C.S."/>
            <person name="McKernan B."/>
            <person name="McKernan K."/>
            <person name="Mendez-Lago M."/>
            <person name="Minx P."/>
            <person name="Mollenhauer M.U."/>
            <person name="Montooth K."/>
            <person name="Mount S.M."/>
            <person name="Mu X."/>
            <person name="Myers E."/>
            <person name="Negre B."/>
            <person name="Newfeld S."/>
            <person name="Nielsen R."/>
            <person name="Noor M.A."/>
            <person name="O'Grady P."/>
            <person name="Pachter L."/>
            <person name="Papaceit M."/>
            <person name="Parisi M.J."/>
            <person name="Parisi M."/>
            <person name="Parts L."/>
            <person name="Pedersen J.S."/>
            <person name="Pesole G."/>
            <person name="Phillippy A.M."/>
            <person name="Ponting C.P."/>
            <person name="Pop M."/>
            <person name="Porcelli D."/>
            <person name="Powell J.R."/>
            <person name="Prohaska S."/>
            <person name="Pruitt K."/>
            <person name="Puig M."/>
            <person name="Quesneville H."/>
            <person name="Ram K.R."/>
            <person name="Rand D."/>
            <person name="Rasmussen M.D."/>
            <person name="Reed L.K."/>
            <person name="Reenan R."/>
            <person name="Reily A."/>
            <person name="Remington K.A."/>
            <person name="Rieger T.T."/>
            <person name="Ritchie M.G."/>
            <person name="Robin C."/>
            <person name="Rogers Y.H."/>
            <person name="Rohde C."/>
            <person name="Rozas J."/>
            <person name="Rubenfield M.J."/>
            <person name="Ruiz A."/>
            <person name="Russo S."/>
            <person name="Salzberg S.L."/>
            <person name="Sanchez-Gracia A."/>
            <person name="Saranga D.J."/>
            <person name="Sato H."/>
            <person name="Schaeffer S.W."/>
            <person name="Schatz M.C."/>
            <person name="Schlenke T."/>
            <person name="Schwartz R."/>
            <person name="Segarra C."/>
            <person name="Singh R.S."/>
            <person name="Sirot L."/>
            <person name="Sirota M."/>
            <person name="Sisneros N.B."/>
            <person name="Smith C.D."/>
            <person name="Smith T.F."/>
            <person name="Spieth J."/>
            <person name="Stage D.E."/>
            <person name="Stark A."/>
            <person name="Stephan W."/>
            <person name="Strausberg R.L."/>
            <person name="Strempel S."/>
            <person name="Sturgill D."/>
            <person name="Sutton G."/>
            <person name="Sutton G.G."/>
            <person name="Tao W."/>
            <person name="Teichmann S."/>
            <person name="Tobari Y.N."/>
            <person name="Tomimura Y."/>
            <person name="Tsolas J.M."/>
            <person name="Valente V.L."/>
            <person name="Venter E."/>
            <person name="Venter J.C."/>
            <person name="Vicario S."/>
            <person name="Vieira F.G."/>
            <person name="Vilella A.J."/>
            <person name="Villasante A."/>
            <person name="Walenz B."/>
            <person name="Wang J."/>
            <person name="Wasserman M."/>
            <person name="Watts T."/>
            <person name="Wilson D."/>
            <person name="Wilson R.K."/>
            <person name="Wing R.A."/>
            <person name="Wolfner M.F."/>
            <person name="Wong A."/>
            <person name="Wong G.K."/>
            <person name="Wu C.I."/>
            <person name="Wu G."/>
            <person name="Yamamoto D."/>
            <person name="Yang H.P."/>
            <person name="Yang S.P."/>
            <person name="Yorke J.A."/>
            <person name="Yoshida K."/>
            <person name="Zdobnov E."/>
            <person name="Zhang P."/>
            <person name="Zhang Y."/>
            <person name="Zimin A.V."/>
            <person name="Baldwin J."/>
            <person name="Abdouelleil A."/>
            <person name="Abdulkadir J."/>
            <person name="Abebe A."/>
            <person name="Abera B."/>
            <person name="Abreu J."/>
            <person name="Acer S.C."/>
            <person name="Aftuck L."/>
            <person name="Alexander A."/>
            <person name="An P."/>
            <person name="Anderson E."/>
            <person name="Anderson S."/>
            <person name="Arachi H."/>
            <person name="Azer M."/>
            <person name="Bachantsang P."/>
            <person name="Barry A."/>
            <person name="Bayul T."/>
            <person name="Berlin A."/>
            <person name="Bessette D."/>
            <person name="Bloom T."/>
            <person name="Blye J."/>
            <person name="Boguslavskiy L."/>
            <person name="Bonnet C."/>
            <person name="Boukhgalter B."/>
            <person name="Bourzgui I."/>
            <person name="Brown A."/>
            <person name="Cahill P."/>
            <person name="Channer S."/>
            <person name="Cheshatsang Y."/>
            <person name="Chuda L."/>
            <person name="Citroen M."/>
            <person name="Collymore A."/>
            <person name="Cooke P."/>
            <person name="Costello M."/>
            <person name="D'Aco K."/>
            <person name="Daza R."/>
            <person name="De Haan G."/>
            <person name="DeGray S."/>
            <person name="DeMaso C."/>
            <person name="Dhargay N."/>
            <person name="Dooley K."/>
            <person name="Dooley E."/>
            <person name="Doricent M."/>
            <person name="Dorje P."/>
            <person name="Dorjee K."/>
            <person name="Dupes A."/>
            <person name="Elong R."/>
            <person name="Falk J."/>
            <person name="Farina A."/>
            <person name="Faro S."/>
            <person name="Ferguson D."/>
            <person name="Fisher S."/>
            <person name="Foley C.D."/>
            <person name="Franke A."/>
            <person name="Friedrich D."/>
            <person name="Gadbois L."/>
            <person name="Gearin G."/>
            <person name="Gearin C.R."/>
            <person name="Giannoukos G."/>
            <person name="Goode T."/>
            <person name="Graham J."/>
            <person name="Grandbois E."/>
            <person name="Grewal S."/>
            <person name="Gyaltsen K."/>
            <person name="Hafez N."/>
            <person name="Hagos B."/>
            <person name="Hall J."/>
            <person name="Henson C."/>
            <person name="Hollinger A."/>
            <person name="Honan T."/>
            <person name="Huard M.D."/>
            <person name="Hughes L."/>
            <person name="Hurhula B."/>
            <person name="Husby M.E."/>
            <person name="Kamat A."/>
            <person name="Kanga B."/>
            <person name="Kashin S."/>
            <person name="Khazanovich D."/>
            <person name="Kisner P."/>
            <person name="Lance K."/>
            <person name="Lara M."/>
            <person name="Lee W."/>
            <person name="Lennon N."/>
            <person name="Letendre F."/>
            <person name="LeVine R."/>
            <person name="Lipovsky A."/>
            <person name="Liu X."/>
            <person name="Liu J."/>
            <person name="Liu S."/>
            <person name="Lokyitsang T."/>
            <person name="Lokyitsang Y."/>
            <person name="Lubonja R."/>
            <person name="Lui A."/>
            <person name="MacDonald P."/>
            <person name="Magnisalis V."/>
            <person name="Maru K."/>
            <person name="Matthews C."/>
            <person name="McCusker W."/>
            <person name="McDonough S."/>
            <person name="Mehta T."/>
            <person name="Meldrim J."/>
            <person name="Meneus L."/>
            <person name="Mihai O."/>
            <person name="Mihalev A."/>
            <person name="Mihova T."/>
            <person name="Mittelman R."/>
            <person name="Mlenga V."/>
            <person name="Montmayeur A."/>
            <person name="Mulrain L."/>
            <person name="Navidi A."/>
            <person name="Naylor J."/>
            <person name="Negash T."/>
            <person name="Nguyen T."/>
            <person name="Nguyen N."/>
            <person name="Nicol R."/>
            <person name="Norbu C."/>
            <person name="Norbu N."/>
            <person name="Novod N."/>
            <person name="O'Neill B."/>
            <person name="Osman S."/>
            <person name="Markiewicz E."/>
            <person name="Oyono O.L."/>
            <person name="Patti C."/>
            <person name="Phunkhang P."/>
            <person name="Pierre F."/>
            <person name="Priest M."/>
            <person name="Raghuraman S."/>
            <person name="Rege F."/>
            <person name="Reyes R."/>
            <person name="Rise C."/>
            <person name="Rogov P."/>
            <person name="Ross K."/>
            <person name="Ryan E."/>
            <person name="Settipalli S."/>
            <person name="Shea T."/>
            <person name="Sherpa N."/>
            <person name="Shi L."/>
            <person name="Shih D."/>
            <person name="Sparrow T."/>
            <person name="Spaulding J."/>
            <person name="Stalker J."/>
            <person name="Stange-Thomann N."/>
            <person name="Stavropoulos S."/>
            <person name="Stone C."/>
            <person name="Strader C."/>
            <person name="Tesfaye S."/>
            <person name="Thomson T."/>
            <person name="Thoulutsang Y."/>
            <person name="Thoulutsang D."/>
            <person name="Topham K."/>
            <person name="Topping I."/>
            <person name="Tsamla T."/>
            <person name="Vassiliev H."/>
            <person name="Vo A."/>
            <person name="Wangchuk T."/>
            <person name="Wangdi T."/>
            <person name="Weiand M."/>
            <person name="Wilkinson J."/>
            <person name="Wilson A."/>
            <person name="Yadav S."/>
            <person name="Young G."/>
            <person name="Yu Q."/>
            <person name="Zembek L."/>
            <person name="Zhong D."/>
            <person name="Zimmer A."/>
            <person name="Zwirko Z."/>
            <person name="Jaffe D.B."/>
            <person name="Alvarez P."/>
            <person name="Brockman W."/>
            <person name="Butler J."/>
            <person name="Chin C."/>
            <person name="Gnerre S."/>
            <person name="Grabherr M."/>
            <person name="Kleber M."/>
            <person name="Mauceli E."/>
            <person name="MacCallum I."/>
        </authorList>
    </citation>
    <scope>NUCLEOTIDE SEQUENCE [LARGE SCALE GENOMIC DNA]</scope>
    <source>
        <strain evidence="2">Tucson 14030-0811.24</strain>
    </source>
</reference>
<dbReference type="PANTHER" id="PTHR21112:SF0">
    <property type="entry name" value="CHEMOSENSORY PROTEIN A 29A-RELATED"/>
    <property type="match status" value="1"/>
</dbReference>
<dbReference type="STRING" id="7260.A0A0Q9X821"/>